<evidence type="ECO:0000256" key="18">
    <source>
        <dbReference type="PIRSR" id="PIRSR000615-3"/>
    </source>
</evidence>
<dbReference type="InterPro" id="IPR013098">
    <property type="entry name" value="Ig_I-set"/>
</dbReference>
<dbReference type="SMART" id="SM00408">
    <property type="entry name" value="IGc2"/>
    <property type="match status" value="3"/>
</dbReference>
<evidence type="ECO:0000256" key="3">
    <source>
        <dbReference type="ARBA" id="ARBA00022679"/>
    </source>
</evidence>
<evidence type="ECO:0000256" key="11">
    <source>
        <dbReference type="ARBA" id="ARBA00023157"/>
    </source>
</evidence>
<dbReference type="GO" id="GO:0046872">
    <property type="term" value="F:metal ion binding"/>
    <property type="evidence" value="ECO:0007669"/>
    <property type="project" value="UniProtKB-KW"/>
</dbReference>
<dbReference type="InterPro" id="IPR001245">
    <property type="entry name" value="Ser-Thr/Tyr_kinase_cat_dom"/>
</dbReference>
<keyword evidence="7 17" id="KW-0067">ATP-binding</keyword>
<evidence type="ECO:0000256" key="12">
    <source>
        <dbReference type="ARBA" id="ARBA00023170"/>
    </source>
</evidence>
<dbReference type="FunFam" id="2.60.40.10:FF:000032">
    <property type="entry name" value="palladin isoform X1"/>
    <property type="match status" value="1"/>
</dbReference>
<feature type="binding site" evidence="18">
    <location>
        <position position="1037"/>
    </location>
    <ligand>
        <name>Mg(2+)</name>
        <dbReference type="ChEBI" id="CHEBI:18420"/>
    </ligand>
</feature>
<keyword evidence="6" id="KW-0418">Kinase</keyword>
<dbReference type="InterPro" id="IPR000719">
    <property type="entry name" value="Prot_kinase_dom"/>
</dbReference>
<feature type="domain" description="Ig-like" evidence="23">
    <location>
        <begin position="280"/>
        <end position="364"/>
    </location>
</feature>
<dbReference type="InterPro" id="IPR003599">
    <property type="entry name" value="Ig_sub"/>
</dbReference>
<dbReference type="PANTHER" id="PTHR24416">
    <property type="entry name" value="TYROSINE-PROTEIN KINASE RECEPTOR"/>
    <property type="match status" value="1"/>
</dbReference>
<keyword evidence="14" id="KW-0393">Immunoglobulin domain</keyword>
<keyword evidence="18" id="KW-0460">Magnesium</keyword>
<dbReference type="FunFam" id="3.30.200.20:FF:000586">
    <property type="entry name" value="Receptor protein-tyrosine kinase"/>
    <property type="match status" value="1"/>
</dbReference>
<evidence type="ECO:0000256" key="16">
    <source>
        <dbReference type="PIRSR" id="PIRSR000615-1"/>
    </source>
</evidence>
<dbReference type="InterPro" id="IPR013151">
    <property type="entry name" value="Immunoglobulin_dom"/>
</dbReference>
<evidence type="ECO:0000259" key="22">
    <source>
        <dbReference type="PROSITE" id="PS50011"/>
    </source>
</evidence>
<evidence type="ECO:0000256" key="5">
    <source>
        <dbReference type="ARBA" id="ARBA00022741"/>
    </source>
</evidence>
<evidence type="ECO:0000256" key="7">
    <source>
        <dbReference type="ARBA" id="ARBA00022840"/>
    </source>
</evidence>
<evidence type="ECO:0000256" key="21">
    <source>
        <dbReference type="SAM" id="SignalP"/>
    </source>
</evidence>
<evidence type="ECO:0000256" key="9">
    <source>
        <dbReference type="ARBA" id="ARBA00023136"/>
    </source>
</evidence>
<dbReference type="EMBL" id="WJQU01000002">
    <property type="protein sequence ID" value="KAJ6644212.1"/>
    <property type="molecule type" value="Genomic_DNA"/>
</dbReference>
<dbReference type="GO" id="GO:0007169">
    <property type="term" value="P:cell surface receptor protein tyrosine kinase signaling pathway"/>
    <property type="evidence" value="ECO:0007669"/>
    <property type="project" value="TreeGrafter"/>
</dbReference>
<dbReference type="InterPro" id="IPR017441">
    <property type="entry name" value="Protein_kinase_ATP_BS"/>
</dbReference>
<evidence type="ECO:0000256" key="10">
    <source>
        <dbReference type="ARBA" id="ARBA00023137"/>
    </source>
</evidence>
<dbReference type="GO" id="GO:0005524">
    <property type="term" value="F:ATP binding"/>
    <property type="evidence" value="ECO:0007669"/>
    <property type="project" value="UniProtKB-UniRule"/>
</dbReference>
<keyword evidence="13" id="KW-0325">Glycoprotein</keyword>
<evidence type="ECO:0000256" key="2">
    <source>
        <dbReference type="ARBA" id="ARBA00011902"/>
    </source>
</evidence>
<evidence type="ECO:0000313" key="24">
    <source>
        <dbReference type="EMBL" id="KAJ6644212.1"/>
    </source>
</evidence>
<dbReference type="CDD" id="cd00192">
    <property type="entry name" value="PTKc"/>
    <property type="match status" value="1"/>
</dbReference>
<dbReference type="InterPro" id="IPR007110">
    <property type="entry name" value="Ig-like_dom"/>
</dbReference>
<dbReference type="Pfam" id="PF07679">
    <property type="entry name" value="I-set"/>
    <property type="match status" value="2"/>
</dbReference>
<comment type="subcellular location">
    <subcellularLocation>
        <location evidence="1">Membrane</location>
        <topology evidence="1">Single-pass membrane protein</topology>
    </subcellularLocation>
</comment>
<dbReference type="InterPro" id="IPR011009">
    <property type="entry name" value="Kinase-like_dom_sf"/>
</dbReference>
<feature type="domain" description="Protein kinase" evidence="22">
    <location>
        <begin position="863"/>
        <end position="1168"/>
    </location>
</feature>
<evidence type="ECO:0000256" key="14">
    <source>
        <dbReference type="ARBA" id="ARBA00023319"/>
    </source>
</evidence>
<feature type="binding site" evidence="17">
    <location>
        <position position="897"/>
    </location>
    <ligand>
        <name>ATP</name>
        <dbReference type="ChEBI" id="CHEBI:30616"/>
    </ligand>
</feature>
<gene>
    <name evidence="24" type="primary">KDR</name>
    <name evidence="24" type="ORF">Bhyg_09179</name>
</gene>
<dbReference type="Gene3D" id="2.60.40.10">
    <property type="entry name" value="Immunoglobulins"/>
    <property type="match status" value="5"/>
</dbReference>
<feature type="binding site" evidence="17">
    <location>
        <position position="1036"/>
    </location>
    <ligand>
        <name>ATP</name>
        <dbReference type="ChEBI" id="CHEBI:30616"/>
    </ligand>
</feature>
<dbReference type="PRINTS" id="PR00109">
    <property type="entry name" value="TYRKINASE"/>
</dbReference>
<evidence type="ECO:0000256" key="20">
    <source>
        <dbReference type="SAM" id="Phobius"/>
    </source>
</evidence>
<feature type="chain" id="PRO_5040373171" description="receptor protein-tyrosine kinase" evidence="21">
    <location>
        <begin position="19"/>
        <end position="1234"/>
    </location>
</feature>
<dbReference type="InterPro" id="IPR050122">
    <property type="entry name" value="RTK"/>
</dbReference>
<dbReference type="PROSITE" id="PS00107">
    <property type="entry name" value="PROTEIN_KINASE_ATP"/>
    <property type="match status" value="1"/>
</dbReference>
<feature type="domain" description="Ig-like" evidence="23">
    <location>
        <begin position="692"/>
        <end position="781"/>
    </location>
</feature>
<protein>
    <recommendedName>
        <fullName evidence="2">receptor protein-tyrosine kinase</fullName>
        <ecNumber evidence="2">2.7.10.1</ecNumber>
    </recommendedName>
</protein>
<dbReference type="Proteomes" id="UP001151699">
    <property type="component" value="Chromosome B"/>
</dbReference>
<dbReference type="SUPFAM" id="SSF48726">
    <property type="entry name" value="Immunoglobulin"/>
    <property type="match status" value="5"/>
</dbReference>
<dbReference type="SUPFAM" id="SSF56112">
    <property type="entry name" value="Protein kinase-like (PK-like)"/>
    <property type="match status" value="1"/>
</dbReference>
<dbReference type="InterPro" id="IPR008266">
    <property type="entry name" value="Tyr_kinase_AS"/>
</dbReference>
<dbReference type="AlphaFoldDB" id="A0A9Q0N619"/>
<dbReference type="GO" id="GO:0004714">
    <property type="term" value="F:transmembrane receptor protein tyrosine kinase activity"/>
    <property type="evidence" value="ECO:0007669"/>
    <property type="project" value="UniProtKB-EC"/>
</dbReference>
<dbReference type="OrthoDB" id="3256376at2759"/>
<feature type="transmembrane region" description="Helical" evidence="20">
    <location>
        <begin position="790"/>
        <end position="813"/>
    </location>
</feature>
<evidence type="ECO:0000256" key="15">
    <source>
        <dbReference type="ARBA" id="ARBA00051243"/>
    </source>
</evidence>
<keyword evidence="10" id="KW-0829">Tyrosine-protein kinase</keyword>
<dbReference type="Pfam" id="PF07714">
    <property type="entry name" value="PK_Tyr_Ser-Thr"/>
    <property type="match status" value="1"/>
</dbReference>
<feature type="domain" description="Ig-like" evidence="23">
    <location>
        <begin position="488"/>
        <end position="590"/>
    </location>
</feature>
<dbReference type="InterPro" id="IPR036179">
    <property type="entry name" value="Ig-like_dom_sf"/>
</dbReference>
<dbReference type="GO" id="GO:0043235">
    <property type="term" value="C:receptor complex"/>
    <property type="evidence" value="ECO:0007669"/>
    <property type="project" value="TreeGrafter"/>
</dbReference>
<keyword evidence="8 20" id="KW-1133">Transmembrane helix</keyword>
<dbReference type="GO" id="GO:0007399">
    <property type="term" value="P:nervous system development"/>
    <property type="evidence" value="ECO:0007669"/>
    <property type="project" value="UniProtKB-ARBA"/>
</dbReference>
<feature type="binding site" evidence="17">
    <location>
        <begin position="870"/>
        <end position="877"/>
    </location>
    <ligand>
        <name>ATP</name>
        <dbReference type="ChEBI" id="CHEBI:30616"/>
    </ligand>
</feature>
<evidence type="ECO:0000259" key="23">
    <source>
        <dbReference type="PROSITE" id="PS50835"/>
    </source>
</evidence>
<dbReference type="FunFam" id="1.10.510.10:FF:000554">
    <property type="entry name" value="Predicted protein"/>
    <property type="match status" value="1"/>
</dbReference>
<dbReference type="PANTHER" id="PTHR24416:SF600">
    <property type="entry name" value="PDGF- AND VEGF-RECEPTOR RELATED, ISOFORM J"/>
    <property type="match status" value="1"/>
</dbReference>
<evidence type="ECO:0000256" key="19">
    <source>
        <dbReference type="PROSITE-ProRule" id="PRU10141"/>
    </source>
</evidence>
<dbReference type="EC" id="2.7.10.1" evidence="2"/>
<keyword evidence="4 20" id="KW-0812">Transmembrane</keyword>
<dbReference type="PROSITE" id="PS00109">
    <property type="entry name" value="PROTEIN_KINASE_TYR"/>
    <property type="match status" value="1"/>
</dbReference>
<reference evidence="24" key="1">
    <citation type="submission" date="2022-07" db="EMBL/GenBank/DDBJ databases">
        <authorList>
            <person name="Trinca V."/>
            <person name="Uliana J.V.C."/>
            <person name="Torres T.T."/>
            <person name="Ward R.J."/>
            <person name="Monesi N."/>
        </authorList>
    </citation>
    <scope>NUCLEOTIDE SEQUENCE</scope>
    <source>
        <strain evidence="24">HSMRA1968</strain>
        <tissue evidence="24">Whole embryos</tissue>
    </source>
</reference>
<proteinExistence type="predicted"/>
<evidence type="ECO:0000256" key="13">
    <source>
        <dbReference type="ARBA" id="ARBA00023180"/>
    </source>
</evidence>
<keyword evidence="11" id="KW-1015">Disulfide bond</keyword>
<feature type="active site" description="Proton acceptor" evidence="16">
    <location>
        <position position="1032"/>
    </location>
</feature>
<comment type="catalytic activity">
    <reaction evidence="15">
        <text>L-tyrosyl-[protein] + ATP = O-phospho-L-tyrosyl-[protein] + ADP + H(+)</text>
        <dbReference type="Rhea" id="RHEA:10596"/>
        <dbReference type="Rhea" id="RHEA-COMP:10136"/>
        <dbReference type="Rhea" id="RHEA-COMP:20101"/>
        <dbReference type="ChEBI" id="CHEBI:15378"/>
        <dbReference type="ChEBI" id="CHEBI:30616"/>
        <dbReference type="ChEBI" id="CHEBI:46858"/>
        <dbReference type="ChEBI" id="CHEBI:61978"/>
        <dbReference type="ChEBI" id="CHEBI:456216"/>
        <dbReference type="EC" id="2.7.10.1"/>
    </reaction>
</comment>
<dbReference type="PIRSF" id="PIRSF000615">
    <property type="entry name" value="TyrPK_CSF1-R"/>
    <property type="match status" value="1"/>
</dbReference>
<evidence type="ECO:0000256" key="6">
    <source>
        <dbReference type="ARBA" id="ARBA00022777"/>
    </source>
</evidence>
<name>A0A9Q0N619_9DIPT</name>
<keyword evidence="3" id="KW-0808">Transferase</keyword>
<evidence type="ECO:0000256" key="8">
    <source>
        <dbReference type="ARBA" id="ARBA00022989"/>
    </source>
</evidence>
<evidence type="ECO:0000256" key="17">
    <source>
        <dbReference type="PIRSR" id="PIRSR000615-2"/>
    </source>
</evidence>
<dbReference type="Gene3D" id="1.10.510.10">
    <property type="entry name" value="Transferase(Phosphotransferase) domain 1"/>
    <property type="match status" value="1"/>
</dbReference>
<keyword evidence="25" id="KW-1185">Reference proteome</keyword>
<keyword evidence="21" id="KW-0732">Signal</keyword>
<evidence type="ECO:0000313" key="25">
    <source>
        <dbReference type="Proteomes" id="UP001151699"/>
    </source>
</evidence>
<organism evidence="24 25">
    <name type="scientific">Pseudolycoriella hygida</name>
    <dbReference type="NCBI Taxonomy" id="35572"/>
    <lineage>
        <taxon>Eukaryota</taxon>
        <taxon>Metazoa</taxon>
        <taxon>Ecdysozoa</taxon>
        <taxon>Arthropoda</taxon>
        <taxon>Hexapoda</taxon>
        <taxon>Insecta</taxon>
        <taxon>Pterygota</taxon>
        <taxon>Neoptera</taxon>
        <taxon>Endopterygota</taxon>
        <taxon>Diptera</taxon>
        <taxon>Nematocera</taxon>
        <taxon>Sciaroidea</taxon>
        <taxon>Sciaridae</taxon>
        <taxon>Pseudolycoriella</taxon>
    </lineage>
</organism>
<dbReference type="InterPro" id="IPR013783">
    <property type="entry name" value="Ig-like_fold"/>
</dbReference>
<sequence length="1234" mass="140214">MNLISALSWMICMSLCKCIENHSYMEPPKILMNGDQELLDQVSLNPQSNFSMRCVSEYEITWIPFKGFTGSHEIEYSERDSQYISEIHLFKVTRHYVGFFFCVANVSQYDYDNTMKFNAELEMSSGHIERVNDAINYKPGVSDQKISGLTRIYIFVDDSENMLVPYDLPKGKYVVTQENILTKGTDKYLIVPCRATHAMYVPMILEKDFEIETYFYLQKSGFLIPFVNVDDIYGRNISCSYALTLITVGITFSVQCKFRKFLSPEYIQIKFQKSTVDNLPKMDTDTELIINEGENLNINCSVVVLKGESFTFQWKLPNNALKDLQPIQRVLEHPSKSYLQIGQSEITIEDVDKSRDEGTYECEVVIDEQQSGRSVGKTSIKILEKEDHSVEIHEVNGIYEMEVKEFETVTWKVLYKGHPRPVLQWYDSSSQKISNENKTKYNVKIARNYTILEINSVRLSDFGFYTLKADNGLNSIEKKFELRVKTRPNVVIPEKFSAVPYNDVYSFVCNCEGYPPSAIKWIFKQCRKLKPIPICEDEEQPSDEAVYVNTTSPTTQTSVFRLNITGNGRLQCTAENTEGKSNSEVDVNVTDFEGGLINAWIFPKGTQIFPGDNVTLVCATLVGLRVEWHYNNVLVESTYDKIVGSFSTEVSYRTTVNWPNITTSHSGEYECRSINDTTTSKSLTYIVEPVKPYVDNTTTSPGKLELQVGEPLCLTCSITGNPVPEIKWYKNGKLLQNGSTHGVSVDKKIVCIKKIERDDGGKFECVGENRLGNATQTFIISFANRAISGWLWIIGGIVVTLIFLISLLVCAALRARWLPHELDESKYVDLGGNPDDIKPDLPPHMQIDSLAYDRKYEFPKENLNLGNVLGSGRYGVVLEGLAKGILTTEAETVVAVKKLRETADNEEVTALVTELKLLVYMGQHVNVVNLLGAVTKTSKRELMIIVEFCRFGNLQKFLIKNRTSFVDQVNIQSDSIDPKIVTKERTNLHCSPSDDTDAPSVRSIATTDLVFWLLQAARGMEFLSSKKIFHGDLAARNVLLCDDNVIKICNFGLARSMYKYGNYVKKGCAPLPIKWIAIESLRDGIFTTYSDVWSFGVLMWELFTLGQTPYPGMDADSNLFIKLSEGYRMDKPVFATNEIYDIMLSCWNDQTESRPTFSELEKGFEEILKKVEAAPDIQEYIEMTLNYHQPMKPPEALGYLPMKPNTALVYLPMRPIVGNKQQTEKRLSRRRARH</sequence>
<dbReference type="PROSITE" id="PS50011">
    <property type="entry name" value="PROTEIN_KINASE_DOM"/>
    <property type="match status" value="1"/>
</dbReference>
<keyword evidence="12 24" id="KW-0675">Receptor</keyword>
<dbReference type="GO" id="GO:0005886">
    <property type="term" value="C:plasma membrane"/>
    <property type="evidence" value="ECO:0007669"/>
    <property type="project" value="TreeGrafter"/>
</dbReference>
<evidence type="ECO:0000256" key="1">
    <source>
        <dbReference type="ARBA" id="ARBA00004167"/>
    </source>
</evidence>
<dbReference type="GO" id="GO:0030154">
    <property type="term" value="P:cell differentiation"/>
    <property type="evidence" value="ECO:0007669"/>
    <property type="project" value="UniProtKB-ARBA"/>
</dbReference>
<evidence type="ECO:0000256" key="4">
    <source>
        <dbReference type="ARBA" id="ARBA00022692"/>
    </source>
</evidence>
<comment type="caution">
    <text evidence="24">The sequence shown here is derived from an EMBL/GenBank/DDBJ whole genome shotgun (WGS) entry which is preliminary data.</text>
</comment>
<feature type="signal peptide" evidence="21">
    <location>
        <begin position="1"/>
        <end position="18"/>
    </location>
</feature>
<feature type="binding site" evidence="19">
    <location>
        <position position="898"/>
    </location>
    <ligand>
        <name>ATP</name>
        <dbReference type="ChEBI" id="CHEBI:30616"/>
    </ligand>
</feature>
<keyword evidence="18" id="KW-0479">Metal-binding</keyword>
<dbReference type="Pfam" id="PF00047">
    <property type="entry name" value="ig"/>
    <property type="match status" value="1"/>
</dbReference>
<dbReference type="PROSITE" id="PS50835">
    <property type="entry name" value="IG_LIKE"/>
    <property type="match status" value="3"/>
</dbReference>
<dbReference type="InterPro" id="IPR003598">
    <property type="entry name" value="Ig_sub2"/>
</dbReference>
<accession>A0A9Q0N619</accession>
<dbReference type="SMART" id="SM00409">
    <property type="entry name" value="IG"/>
    <property type="match status" value="5"/>
</dbReference>
<dbReference type="Gene3D" id="3.30.200.20">
    <property type="entry name" value="Phosphorylase Kinase, domain 1"/>
    <property type="match status" value="1"/>
</dbReference>
<keyword evidence="9 20" id="KW-0472">Membrane</keyword>
<keyword evidence="5 17" id="KW-0547">Nucleotide-binding</keyword>